<dbReference type="InterPro" id="IPR013083">
    <property type="entry name" value="Znf_RING/FYVE/PHD"/>
</dbReference>
<keyword evidence="1" id="KW-0479">Metal-binding</keyword>
<dbReference type="EMBL" id="JAAAHW010003179">
    <property type="protein sequence ID" value="KAF9987363.1"/>
    <property type="molecule type" value="Genomic_DNA"/>
</dbReference>
<dbReference type="Gene3D" id="3.30.40.10">
    <property type="entry name" value="Zinc/RING finger domain, C3HC4 (zinc finger)"/>
    <property type="match status" value="1"/>
</dbReference>
<feature type="compositionally biased region" description="Acidic residues" evidence="2">
    <location>
        <begin position="100"/>
        <end position="117"/>
    </location>
</feature>
<feature type="region of interest" description="Disordered" evidence="2">
    <location>
        <begin position="1"/>
        <end position="70"/>
    </location>
</feature>
<dbReference type="SUPFAM" id="SSF161245">
    <property type="entry name" value="Zinc hairpin stack"/>
    <property type="match status" value="1"/>
</dbReference>
<feature type="compositionally biased region" description="Polar residues" evidence="2">
    <location>
        <begin position="34"/>
        <end position="53"/>
    </location>
</feature>
<dbReference type="PANTHER" id="PTHR21319">
    <property type="entry name" value="RING FINGER AND CHY ZINC FINGER DOMAIN-CONTAINING PROTEIN 1"/>
    <property type="match status" value="1"/>
</dbReference>
<evidence type="ECO:0000256" key="1">
    <source>
        <dbReference type="PROSITE-ProRule" id="PRU00965"/>
    </source>
</evidence>
<feature type="compositionally biased region" description="Polar residues" evidence="2">
    <location>
        <begin position="1"/>
        <end position="24"/>
    </location>
</feature>
<accession>A0A9P6MBC9</accession>
<evidence type="ECO:0000313" key="5">
    <source>
        <dbReference type="Proteomes" id="UP000749646"/>
    </source>
</evidence>
<dbReference type="AlphaFoldDB" id="A0A9P6MBC9"/>
<dbReference type="GO" id="GO:0016567">
    <property type="term" value="P:protein ubiquitination"/>
    <property type="evidence" value="ECO:0007669"/>
    <property type="project" value="TreeGrafter"/>
</dbReference>
<feature type="domain" description="CTCHY-type" evidence="3">
    <location>
        <begin position="249"/>
        <end position="313"/>
    </location>
</feature>
<protein>
    <recommendedName>
        <fullName evidence="3">CTCHY-type domain-containing protein</fullName>
    </recommendedName>
</protein>
<sequence length="439" mass="48958">MTSIVTDSRSNSVDPTLTQLVSSTNNNNNNNNNIPQPTSLPMSSHSENNMTTHTLEEQTPVRNEGEDEQQELNMHDREEDIIDLSPASSISFQVPPSPLEDIDEDQDDDDDNDDNNDIDEEMIIQLDPTMDLHWGATHNSPNSNSIEIEIRPASSSSTGTHRLLWPHRRSSTILSNLETIAAFTRSVVESRISASSIPEEGAPSTSSRPATTTVDEKTQAELRKKIMDIQRDPAIGSSEKASMIQKLMSSKWHGSQTTSNQSESTEEDLVTTFHIVGSVELAKELVHCTKCNICMTIEFMDTHKCIERNLDCTICGVYMFTSTTTVIFMPCGDCIHAECHKEYLKTSYQCPTYCKALVDMSAYYQKLDSLLAEQRMPPTSFQSYSAMTVRSSPEFPITSCITGATNVKVTTPSFSRLSGEGSPSLMLQTRRRHRCCCWL</sequence>
<evidence type="ECO:0000259" key="3">
    <source>
        <dbReference type="PROSITE" id="PS51270"/>
    </source>
</evidence>
<dbReference type="GO" id="GO:0008270">
    <property type="term" value="F:zinc ion binding"/>
    <property type="evidence" value="ECO:0007669"/>
    <property type="project" value="UniProtKB-KW"/>
</dbReference>
<dbReference type="InterPro" id="IPR001841">
    <property type="entry name" value="Znf_RING"/>
</dbReference>
<proteinExistence type="predicted"/>
<dbReference type="InterPro" id="IPR017921">
    <property type="entry name" value="Znf_CTCHY"/>
</dbReference>
<comment type="caution">
    <text evidence="4">The sequence shown here is derived from an EMBL/GenBank/DDBJ whole genome shotgun (WGS) entry which is preliminary data.</text>
</comment>
<dbReference type="PROSITE" id="PS51270">
    <property type="entry name" value="ZF_CTCHY"/>
    <property type="match status" value="1"/>
</dbReference>
<gene>
    <name evidence="4" type="ORF">BGZ65_004013</name>
</gene>
<keyword evidence="1" id="KW-0863">Zinc-finger</keyword>
<dbReference type="GO" id="GO:0005634">
    <property type="term" value="C:nucleus"/>
    <property type="evidence" value="ECO:0007669"/>
    <property type="project" value="TreeGrafter"/>
</dbReference>
<dbReference type="PANTHER" id="PTHR21319:SF0">
    <property type="entry name" value="AND RING FINGER DOMAIN PROTEIN, PUTATIVE (AFU_ORTHOLOGUE AFUA_1G08900)-RELATED"/>
    <property type="match status" value="1"/>
</dbReference>
<dbReference type="OrthoDB" id="411372at2759"/>
<dbReference type="GO" id="GO:0006511">
    <property type="term" value="P:ubiquitin-dependent protein catabolic process"/>
    <property type="evidence" value="ECO:0007669"/>
    <property type="project" value="TreeGrafter"/>
</dbReference>
<feature type="region of interest" description="Disordered" evidence="2">
    <location>
        <begin position="85"/>
        <end position="117"/>
    </location>
</feature>
<evidence type="ECO:0000256" key="2">
    <source>
        <dbReference type="SAM" id="MobiDB-lite"/>
    </source>
</evidence>
<feature type="compositionally biased region" description="Low complexity" evidence="2">
    <location>
        <begin position="202"/>
        <end position="213"/>
    </location>
</feature>
<keyword evidence="5" id="KW-1185">Reference proteome</keyword>
<keyword evidence="1" id="KW-0862">Zinc</keyword>
<reference evidence="4" key="1">
    <citation type="journal article" date="2020" name="Fungal Divers.">
        <title>Resolving the Mortierellaceae phylogeny through synthesis of multi-gene phylogenetics and phylogenomics.</title>
        <authorList>
            <person name="Vandepol N."/>
            <person name="Liber J."/>
            <person name="Desiro A."/>
            <person name="Na H."/>
            <person name="Kennedy M."/>
            <person name="Barry K."/>
            <person name="Grigoriev I.V."/>
            <person name="Miller A.N."/>
            <person name="O'Donnell K."/>
            <person name="Stajich J.E."/>
            <person name="Bonito G."/>
        </authorList>
    </citation>
    <scope>NUCLEOTIDE SEQUENCE</scope>
    <source>
        <strain evidence="4">MES-2147</strain>
    </source>
</reference>
<name>A0A9P6MBC9_9FUNG</name>
<dbReference type="Proteomes" id="UP000749646">
    <property type="component" value="Unassembled WGS sequence"/>
</dbReference>
<dbReference type="InterPro" id="IPR037275">
    <property type="entry name" value="Znf_CTCHY_sf"/>
</dbReference>
<evidence type="ECO:0000313" key="4">
    <source>
        <dbReference type="EMBL" id="KAF9987363.1"/>
    </source>
</evidence>
<organism evidence="4 5">
    <name type="scientific">Modicella reniformis</name>
    <dbReference type="NCBI Taxonomy" id="1440133"/>
    <lineage>
        <taxon>Eukaryota</taxon>
        <taxon>Fungi</taxon>
        <taxon>Fungi incertae sedis</taxon>
        <taxon>Mucoromycota</taxon>
        <taxon>Mortierellomycotina</taxon>
        <taxon>Mortierellomycetes</taxon>
        <taxon>Mortierellales</taxon>
        <taxon>Mortierellaceae</taxon>
        <taxon>Modicella</taxon>
    </lineage>
</organism>
<dbReference type="Pfam" id="PF13639">
    <property type="entry name" value="zf-RING_2"/>
    <property type="match status" value="1"/>
</dbReference>
<dbReference type="GO" id="GO:0061630">
    <property type="term" value="F:ubiquitin protein ligase activity"/>
    <property type="evidence" value="ECO:0007669"/>
    <property type="project" value="TreeGrafter"/>
</dbReference>
<feature type="region of interest" description="Disordered" evidence="2">
    <location>
        <begin position="192"/>
        <end position="216"/>
    </location>
</feature>